<sequence length="121" mass="13579">MNIESKPSESQVLATALDNLKNILDISNNDISEIIGMHRNTLSRSLSNKKIDYKSKEGECSLLLIRAYRSLFALNGGNIDAMKHWLRTNNRHIQGVPLEAMKTVLGLSRVVNYLDAIRGKI</sequence>
<name>A0A078KQY8_9GAMM</name>
<organism evidence="3 4">
    <name type="scientific">Legionella massiliensis</name>
    <dbReference type="NCBI Taxonomy" id="1034943"/>
    <lineage>
        <taxon>Bacteria</taxon>
        <taxon>Pseudomonadati</taxon>
        <taxon>Pseudomonadota</taxon>
        <taxon>Gammaproteobacteria</taxon>
        <taxon>Legionellales</taxon>
        <taxon>Legionellaceae</taxon>
        <taxon>Legionella</taxon>
    </lineage>
</organism>
<dbReference type="InterPro" id="IPR024467">
    <property type="entry name" value="Xre/MbcA/ParS-like_toxin-bd"/>
</dbReference>
<reference evidence="3 4" key="1">
    <citation type="submission" date="2014-06" db="EMBL/GenBank/DDBJ databases">
        <authorList>
            <person name="Urmite Genomes Urmite Genomes"/>
        </authorList>
    </citation>
    <scope>NUCLEOTIDE SEQUENCE [LARGE SCALE GENOMIC DNA]</scope>
</reference>
<keyword evidence="4" id="KW-1185">Reference proteome</keyword>
<dbReference type="GO" id="GO:0003677">
    <property type="term" value="F:DNA binding"/>
    <property type="evidence" value="ECO:0007669"/>
    <property type="project" value="InterPro"/>
</dbReference>
<dbReference type="eggNOG" id="COG5642">
    <property type="taxonomic scope" value="Bacteria"/>
</dbReference>
<protein>
    <submittedName>
        <fullName evidence="3">Uncharacterized protein</fullName>
    </submittedName>
</protein>
<evidence type="ECO:0000259" key="2">
    <source>
        <dbReference type="Pfam" id="PF20432"/>
    </source>
</evidence>
<accession>A0A078KQY8</accession>
<proteinExistence type="predicted"/>
<dbReference type="Pfam" id="PF09722">
    <property type="entry name" value="Xre_MbcA_ParS_C"/>
    <property type="match status" value="1"/>
</dbReference>
<dbReference type="Pfam" id="PF20432">
    <property type="entry name" value="Xre-like-HTH"/>
    <property type="match status" value="1"/>
</dbReference>
<dbReference type="RefSeq" id="WP_043873273.1">
    <property type="nucleotide sequence ID" value="NZ_CCVW01000001.1"/>
</dbReference>
<dbReference type="Proteomes" id="UP000044071">
    <property type="component" value="Unassembled WGS sequence"/>
</dbReference>
<dbReference type="EMBL" id="CCSB01000001">
    <property type="protein sequence ID" value="CDZ76830.1"/>
    <property type="molecule type" value="Genomic_DNA"/>
</dbReference>
<dbReference type="AlphaFoldDB" id="A0A078KQY8"/>
<dbReference type="InterPro" id="IPR046847">
    <property type="entry name" value="Xre-like_HTH"/>
</dbReference>
<feature type="domain" description="Antitoxin Xre-like helix-turn-helix" evidence="2">
    <location>
        <begin position="8"/>
        <end position="65"/>
    </location>
</feature>
<dbReference type="OrthoDB" id="565125at2"/>
<dbReference type="STRING" id="1034943.BN59_01106"/>
<gene>
    <name evidence="3" type="ORF">BN59_01106</name>
</gene>
<evidence type="ECO:0000259" key="1">
    <source>
        <dbReference type="Pfam" id="PF09722"/>
    </source>
</evidence>
<evidence type="ECO:0000313" key="3">
    <source>
        <dbReference type="EMBL" id="CDZ76830.1"/>
    </source>
</evidence>
<evidence type="ECO:0000313" key="4">
    <source>
        <dbReference type="Proteomes" id="UP000044071"/>
    </source>
</evidence>
<feature type="domain" description="Antitoxin Xre/MbcA/ParS-like toxin-binding" evidence="1">
    <location>
        <begin position="70"/>
        <end position="119"/>
    </location>
</feature>